<comment type="caution">
    <text evidence="1">The sequence shown here is derived from an EMBL/GenBank/DDBJ whole genome shotgun (WGS) entry which is preliminary data.</text>
</comment>
<organism evidence="1 2">
    <name type="scientific">Mycobacterium florentinum</name>
    <dbReference type="NCBI Taxonomy" id="292462"/>
    <lineage>
        <taxon>Bacteria</taxon>
        <taxon>Bacillati</taxon>
        <taxon>Actinomycetota</taxon>
        <taxon>Actinomycetes</taxon>
        <taxon>Mycobacteriales</taxon>
        <taxon>Mycobacteriaceae</taxon>
        <taxon>Mycobacterium</taxon>
        <taxon>Mycobacterium simiae complex</taxon>
    </lineage>
</organism>
<dbReference type="EMBL" id="LQOV01000009">
    <property type="protein sequence ID" value="ORV54166.1"/>
    <property type="molecule type" value="Genomic_DNA"/>
</dbReference>
<reference evidence="1 2" key="1">
    <citation type="submission" date="2016-01" db="EMBL/GenBank/DDBJ databases">
        <title>The new phylogeny of the genus Mycobacterium.</title>
        <authorList>
            <person name="Tarcisio F."/>
            <person name="Conor M."/>
            <person name="Antonella G."/>
            <person name="Elisabetta G."/>
            <person name="Giulia F.S."/>
            <person name="Sara T."/>
            <person name="Anna F."/>
            <person name="Clotilde B."/>
            <person name="Roberto B."/>
            <person name="Veronica D.S."/>
            <person name="Fabio R."/>
            <person name="Monica P."/>
            <person name="Olivier J."/>
            <person name="Enrico T."/>
            <person name="Nicola S."/>
        </authorList>
    </citation>
    <scope>NUCLEOTIDE SEQUENCE [LARGE SCALE GENOMIC DNA]</scope>
    <source>
        <strain evidence="1 2">DSM 44852</strain>
    </source>
</reference>
<keyword evidence="2" id="KW-1185">Reference proteome</keyword>
<protein>
    <recommendedName>
        <fullName evidence="3">Extradiol ring-cleavage dioxygenase LigAB LigA subunit domain-containing protein</fullName>
    </recommendedName>
</protein>
<gene>
    <name evidence="1" type="ORF">AWC05_18950</name>
</gene>
<dbReference type="OrthoDB" id="4644757at2"/>
<sequence length="93" mass="10442">MSPSELSRMFEDGLASRDAWHAIRTLDATLVDRYGLSADEWEIVRNKPTPDKLAPLGVPPLLAMWGSFICNPEFERAMSAREYFTTAVSNGEH</sequence>
<evidence type="ECO:0000313" key="1">
    <source>
        <dbReference type="EMBL" id="ORV54166.1"/>
    </source>
</evidence>
<dbReference type="AlphaFoldDB" id="A0A1X1UBK4"/>
<proteinExistence type="predicted"/>
<dbReference type="Proteomes" id="UP000193010">
    <property type="component" value="Unassembled WGS sequence"/>
</dbReference>
<dbReference type="RefSeq" id="WP_085221764.1">
    <property type="nucleotide sequence ID" value="NZ_AP022576.1"/>
</dbReference>
<evidence type="ECO:0008006" key="3">
    <source>
        <dbReference type="Google" id="ProtNLM"/>
    </source>
</evidence>
<accession>A0A1X1UBK4</accession>
<name>A0A1X1UBK4_MYCFL</name>
<dbReference type="STRING" id="292462.AWC05_18950"/>
<evidence type="ECO:0000313" key="2">
    <source>
        <dbReference type="Proteomes" id="UP000193010"/>
    </source>
</evidence>